<reference evidence="2 3" key="1">
    <citation type="submission" date="2024-04" db="EMBL/GenBank/DDBJ databases">
        <authorList>
            <person name="Fracassetti M."/>
        </authorList>
    </citation>
    <scope>NUCLEOTIDE SEQUENCE [LARGE SCALE GENOMIC DNA]</scope>
</reference>
<feature type="compositionally biased region" description="Basic and acidic residues" evidence="1">
    <location>
        <begin position="23"/>
        <end position="43"/>
    </location>
</feature>
<accession>A0AAV2EE43</accession>
<protein>
    <submittedName>
        <fullName evidence="2">Uncharacterized protein</fullName>
    </submittedName>
</protein>
<feature type="region of interest" description="Disordered" evidence="1">
    <location>
        <begin position="1"/>
        <end position="44"/>
    </location>
</feature>
<gene>
    <name evidence="2" type="ORF">LTRI10_LOCUS25082</name>
</gene>
<dbReference type="AlphaFoldDB" id="A0AAV2EE43"/>
<proteinExistence type="predicted"/>
<organism evidence="2 3">
    <name type="scientific">Linum trigynum</name>
    <dbReference type="NCBI Taxonomy" id="586398"/>
    <lineage>
        <taxon>Eukaryota</taxon>
        <taxon>Viridiplantae</taxon>
        <taxon>Streptophyta</taxon>
        <taxon>Embryophyta</taxon>
        <taxon>Tracheophyta</taxon>
        <taxon>Spermatophyta</taxon>
        <taxon>Magnoliopsida</taxon>
        <taxon>eudicotyledons</taxon>
        <taxon>Gunneridae</taxon>
        <taxon>Pentapetalae</taxon>
        <taxon>rosids</taxon>
        <taxon>fabids</taxon>
        <taxon>Malpighiales</taxon>
        <taxon>Linaceae</taxon>
        <taxon>Linum</taxon>
    </lineage>
</organism>
<keyword evidence="3" id="KW-1185">Reference proteome</keyword>
<feature type="compositionally biased region" description="Gly residues" evidence="1">
    <location>
        <begin position="1"/>
        <end position="10"/>
    </location>
</feature>
<sequence length="73" mass="8298">MDQEWGGSGQVGSMRVHMPALPRLRDGSNPHQNRPDRSGKTDQVEIVIPDNRVGYSACIYQMKWLKPRTYLDG</sequence>
<dbReference type="Proteomes" id="UP001497516">
    <property type="component" value="Chromosome 4"/>
</dbReference>
<evidence type="ECO:0000313" key="2">
    <source>
        <dbReference type="EMBL" id="CAL1383840.1"/>
    </source>
</evidence>
<dbReference type="EMBL" id="OZ034817">
    <property type="protein sequence ID" value="CAL1383840.1"/>
    <property type="molecule type" value="Genomic_DNA"/>
</dbReference>
<evidence type="ECO:0000256" key="1">
    <source>
        <dbReference type="SAM" id="MobiDB-lite"/>
    </source>
</evidence>
<evidence type="ECO:0000313" key="3">
    <source>
        <dbReference type="Proteomes" id="UP001497516"/>
    </source>
</evidence>
<name>A0AAV2EE43_9ROSI</name>